<evidence type="ECO:0000256" key="1">
    <source>
        <dbReference type="SAM" id="MobiDB-lite"/>
    </source>
</evidence>
<dbReference type="STRING" id="37992.A0A4Z0YLU5"/>
<protein>
    <submittedName>
        <fullName evidence="2">Uncharacterized protein</fullName>
    </submittedName>
</protein>
<feature type="compositionally biased region" description="Low complexity" evidence="1">
    <location>
        <begin position="83"/>
        <end position="103"/>
    </location>
</feature>
<dbReference type="OrthoDB" id="9975758at2759"/>
<evidence type="ECO:0000313" key="3">
    <source>
        <dbReference type="Proteomes" id="UP000297716"/>
    </source>
</evidence>
<organism evidence="2 3">
    <name type="scientific">Xylaria hypoxylon</name>
    <dbReference type="NCBI Taxonomy" id="37992"/>
    <lineage>
        <taxon>Eukaryota</taxon>
        <taxon>Fungi</taxon>
        <taxon>Dikarya</taxon>
        <taxon>Ascomycota</taxon>
        <taxon>Pezizomycotina</taxon>
        <taxon>Sordariomycetes</taxon>
        <taxon>Xylariomycetidae</taxon>
        <taxon>Xylariales</taxon>
        <taxon>Xylariaceae</taxon>
        <taxon>Xylaria</taxon>
    </lineage>
</organism>
<comment type="caution">
    <text evidence="2">The sequence shown here is derived from an EMBL/GenBank/DDBJ whole genome shotgun (WGS) entry which is preliminary data.</text>
</comment>
<accession>A0A4Z0YLU5</accession>
<dbReference type="AlphaFoldDB" id="A0A4Z0YLU5"/>
<evidence type="ECO:0000313" key="2">
    <source>
        <dbReference type="EMBL" id="TGJ79900.1"/>
    </source>
</evidence>
<name>A0A4Z0YLU5_9PEZI</name>
<proteinExistence type="predicted"/>
<dbReference type="Proteomes" id="UP000297716">
    <property type="component" value="Unassembled WGS sequence"/>
</dbReference>
<sequence length="238" mass="25924">MTGNTTAATTAAAATTEIPSNSISLRTPSKYLTDPSKALTTSNEPFVTPSNEWLYGTWTVTHSTLSMWRSSQNVRITYTPHESASTASTASTTSPPADSNAPTVNDNIVEYEKKGGGGSVKSVLGIEKPDPIIPGAWNWRGKGWLVIASSHWEILGWGERPLPSGEGVERWAVTWFAPTLFTEEGVDLYSDRREGLDKETADSILEALKQLEAPKLVQLVEKKMMEVAINLPWKEGST</sequence>
<gene>
    <name evidence="2" type="ORF">E0Z10_g8859</name>
</gene>
<reference evidence="2 3" key="1">
    <citation type="submission" date="2019-03" db="EMBL/GenBank/DDBJ databases">
        <title>Draft genome sequence of Xylaria hypoxylon DSM 108379, a ubiquitous saprotrophic-parasitic fungi on hardwood.</title>
        <authorList>
            <person name="Buettner E."/>
            <person name="Leonhardt S."/>
            <person name="Gebauer A.M."/>
            <person name="Liers C."/>
            <person name="Hofrichter M."/>
            <person name="Kellner H."/>
        </authorList>
    </citation>
    <scope>NUCLEOTIDE SEQUENCE [LARGE SCALE GENOMIC DNA]</scope>
    <source>
        <strain evidence="2 3">DSM 108379</strain>
    </source>
</reference>
<dbReference type="EMBL" id="SKBN01000254">
    <property type="protein sequence ID" value="TGJ79900.1"/>
    <property type="molecule type" value="Genomic_DNA"/>
</dbReference>
<keyword evidence="3" id="KW-1185">Reference proteome</keyword>
<feature type="region of interest" description="Disordered" evidence="1">
    <location>
        <begin position="80"/>
        <end position="104"/>
    </location>
</feature>